<dbReference type="GO" id="GO:0000460">
    <property type="term" value="P:maturation of 5.8S rRNA"/>
    <property type="evidence" value="ECO:0007669"/>
    <property type="project" value="TreeGrafter"/>
</dbReference>
<feature type="compositionally biased region" description="Low complexity" evidence="7">
    <location>
        <begin position="187"/>
        <end position="198"/>
    </location>
</feature>
<dbReference type="InterPro" id="IPR011082">
    <property type="entry name" value="Exosome-assoc_fac/DNA_repair"/>
</dbReference>
<evidence type="ECO:0000256" key="3">
    <source>
        <dbReference type="ARBA" id="ARBA00022552"/>
    </source>
</evidence>
<dbReference type="PANTHER" id="PTHR15341:SF3">
    <property type="entry name" value="NUCLEAR NUCLEIC ACID-BINDING PROTEIN C1D"/>
    <property type="match status" value="1"/>
</dbReference>
<dbReference type="GO" id="GO:0005730">
    <property type="term" value="C:nucleolus"/>
    <property type="evidence" value="ECO:0007669"/>
    <property type="project" value="TreeGrafter"/>
</dbReference>
<dbReference type="PANTHER" id="PTHR15341">
    <property type="entry name" value="SUN-COR STEROID HORMONE RECEPTOR CO-REPRESSOR"/>
    <property type="match status" value="1"/>
</dbReference>
<evidence type="ECO:0000256" key="1">
    <source>
        <dbReference type="ARBA" id="ARBA00004123"/>
    </source>
</evidence>
<organism evidence="8 9">
    <name type="scientific">Myriangium duriaei CBS 260.36</name>
    <dbReference type="NCBI Taxonomy" id="1168546"/>
    <lineage>
        <taxon>Eukaryota</taxon>
        <taxon>Fungi</taxon>
        <taxon>Dikarya</taxon>
        <taxon>Ascomycota</taxon>
        <taxon>Pezizomycotina</taxon>
        <taxon>Dothideomycetes</taxon>
        <taxon>Dothideomycetidae</taxon>
        <taxon>Myriangiales</taxon>
        <taxon>Myriangiaceae</taxon>
        <taxon>Myriangium</taxon>
    </lineage>
</organism>
<proteinExistence type="inferred from homology"/>
<feature type="compositionally biased region" description="Basic and acidic residues" evidence="7">
    <location>
        <begin position="219"/>
        <end position="228"/>
    </location>
</feature>
<dbReference type="Proteomes" id="UP000799439">
    <property type="component" value="Unassembled WGS sequence"/>
</dbReference>
<comment type="subcellular location">
    <subcellularLocation>
        <location evidence="1 6">Nucleus</location>
    </subcellularLocation>
</comment>
<name>A0A9P4MDT8_9PEZI</name>
<keyword evidence="5 6" id="KW-0539">Nucleus</keyword>
<reference evidence="8" key="1">
    <citation type="journal article" date="2020" name="Stud. Mycol.">
        <title>101 Dothideomycetes genomes: a test case for predicting lifestyles and emergence of pathogens.</title>
        <authorList>
            <person name="Haridas S."/>
            <person name="Albert R."/>
            <person name="Binder M."/>
            <person name="Bloem J."/>
            <person name="Labutti K."/>
            <person name="Salamov A."/>
            <person name="Andreopoulos B."/>
            <person name="Baker S."/>
            <person name="Barry K."/>
            <person name="Bills G."/>
            <person name="Bluhm B."/>
            <person name="Cannon C."/>
            <person name="Castanera R."/>
            <person name="Culley D."/>
            <person name="Daum C."/>
            <person name="Ezra D."/>
            <person name="Gonzalez J."/>
            <person name="Henrissat B."/>
            <person name="Kuo A."/>
            <person name="Liang C."/>
            <person name="Lipzen A."/>
            <person name="Lutzoni F."/>
            <person name="Magnuson J."/>
            <person name="Mondo S."/>
            <person name="Nolan M."/>
            <person name="Ohm R."/>
            <person name="Pangilinan J."/>
            <person name="Park H.-J."/>
            <person name="Ramirez L."/>
            <person name="Alfaro M."/>
            <person name="Sun H."/>
            <person name="Tritt A."/>
            <person name="Yoshinaga Y."/>
            <person name="Zwiers L.-H."/>
            <person name="Turgeon B."/>
            <person name="Goodwin S."/>
            <person name="Spatafora J."/>
            <person name="Crous P."/>
            <person name="Grigoriev I."/>
        </authorList>
    </citation>
    <scope>NUCLEOTIDE SEQUENCE</scope>
    <source>
        <strain evidence="8">CBS 260.36</strain>
    </source>
</reference>
<evidence type="ECO:0000256" key="4">
    <source>
        <dbReference type="ARBA" id="ARBA00022884"/>
    </source>
</evidence>
<evidence type="ECO:0000313" key="9">
    <source>
        <dbReference type="Proteomes" id="UP000799439"/>
    </source>
</evidence>
<sequence length="268" mass="29254">MAAETDSTAIEALLRTLSKNVDGVEAALHPITTKTLSATSGKLPLLDQAKLYVHTAYAIESLIFSYLRLSGVDAKSHPIFSELSRVRAYFQKIKSTESTGPSSKLDKGAANRFIKHALSGNDEYDRKREEAQKSQESGAKRKFDELAERYGKQSRFEGASKRMKDGEADSETIVTAKATQSRHGDHTTGSGRSGASSAAEEDASSTLRRKPSKGKKYKHTTDAGEPRSSRHRQKHSHPPKDAHQAFQSLLSRSAKPKADGGDGKEKPK</sequence>
<feature type="compositionally biased region" description="Basic and acidic residues" evidence="7">
    <location>
        <begin position="123"/>
        <end position="167"/>
    </location>
</feature>
<feature type="region of interest" description="Disordered" evidence="7">
    <location>
        <begin position="116"/>
        <end position="268"/>
    </location>
</feature>
<evidence type="ECO:0000256" key="7">
    <source>
        <dbReference type="SAM" id="MobiDB-lite"/>
    </source>
</evidence>
<dbReference type="AlphaFoldDB" id="A0A9P4MDT8"/>
<feature type="compositionally biased region" description="Basic residues" evidence="7">
    <location>
        <begin position="207"/>
        <end position="218"/>
    </location>
</feature>
<dbReference type="GO" id="GO:0000178">
    <property type="term" value="C:exosome (RNase complex)"/>
    <property type="evidence" value="ECO:0007669"/>
    <property type="project" value="TreeGrafter"/>
</dbReference>
<evidence type="ECO:0000256" key="5">
    <source>
        <dbReference type="ARBA" id="ARBA00023242"/>
    </source>
</evidence>
<protein>
    <recommendedName>
        <fullName evidence="6">Exosome complex protein</fullName>
    </recommendedName>
</protein>
<comment type="function">
    <text evidence="6">Required for exosome-dependent processing of pre-rRNA and small nucleolar RNA (snRNA) precursors. Involved in processing of 35S pre-rRNA at the A0, A1 and A2 sites.</text>
</comment>
<gene>
    <name evidence="8" type="ORF">K461DRAFT_280383</name>
</gene>
<accession>A0A9P4MDT8</accession>
<dbReference type="EMBL" id="ML996089">
    <property type="protein sequence ID" value="KAF2150360.1"/>
    <property type="molecule type" value="Genomic_DNA"/>
</dbReference>
<evidence type="ECO:0000256" key="2">
    <source>
        <dbReference type="ARBA" id="ARBA00009154"/>
    </source>
</evidence>
<feature type="compositionally biased region" description="Basic and acidic residues" evidence="7">
    <location>
        <begin position="256"/>
        <end position="268"/>
    </location>
</feature>
<keyword evidence="3 6" id="KW-0698">rRNA processing</keyword>
<dbReference type="InterPro" id="IPR007146">
    <property type="entry name" value="Sas10/Utp3/C1D"/>
</dbReference>
<dbReference type="Pfam" id="PF04000">
    <property type="entry name" value="Sas10_Utp3"/>
    <property type="match status" value="1"/>
</dbReference>
<evidence type="ECO:0000256" key="6">
    <source>
        <dbReference type="RuleBase" id="RU368003"/>
    </source>
</evidence>
<evidence type="ECO:0000313" key="8">
    <source>
        <dbReference type="EMBL" id="KAF2150360.1"/>
    </source>
</evidence>
<keyword evidence="9" id="KW-1185">Reference proteome</keyword>
<comment type="caution">
    <text evidence="8">The sequence shown here is derived from an EMBL/GenBank/DDBJ whole genome shotgun (WGS) entry which is preliminary data.</text>
</comment>
<comment type="similarity">
    <text evidence="2 6">Belongs to the C1D family.</text>
</comment>
<dbReference type="OrthoDB" id="1421013at2759"/>
<dbReference type="GO" id="GO:0003677">
    <property type="term" value="F:DNA binding"/>
    <property type="evidence" value="ECO:0007669"/>
    <property type="project" value="TreeGrafter"/>
</dbReference>
<keyword evidence="4 6" id="KW-0694">RNA-binding</keyword>
<dbReference type="GO" id="GO:0010468">
    <property type="term" value="P:regulation of gene expression"/>
    <property type="evidence" value="ECO:0007669"/>
    <property type="project" value="TreeGrafter"/>
</dbReference>
<dbReference type="GO" id="GO:0003723">
    <property type="term" value="F:RNA binding"/>
    <property type="evidence" value="ECO:0007669"/>
    <property type="project" value="UniProtKB-UniRule"/>
</dbReference>